<dbReference type="EMBL" id="MEUA01000005">
    <property type="protein sequence ID" value="OGC16684.1"/>
    <property type="molecule type" value="Genomic_DNA"/>
</dbReference>
<evidence type="ECO:0000313" key="1">
    <source>
        <dbReference type="EMBL" id="OGC16684.1"/>
    </source>
</evidence>
<gene>
    <name evidence="1" type="ORF">A2290_03685</name>
</gene>
<dbReference type="Proteomes" id="UP000177905">
    <property type="component" value="Unassembled WGS sequence"/>
</dbReference>
<accession>A0A1F4S8E4</accession>
<reference evidence="1 2" key="1">
    <citation type="journal article" date="2016" name="Nat. Commun.">
        <title>Thousands of microbial genomes shed light on interconnected biogeochemical processes in an aquifer system.</title>
        <authorList>
            <person name="Anantharaman K."/>
            <person name="Brown C.T."/>
            <person name="Hug L.A."/>
            <person name="Sharon I."/>
            <person name="Castelle C.J."/>
            <person name="Probst A.J."/>
            <person name="Thomas B.C."/>
            <person name="Singh A."/>
            <person name="Wilkins M.J."/>
            <person name="Karaoz U."/>
            <person name="Brodie E.L."/>
            <person name="Williams K.H."/>
            <person name="Hubbard S.S."/>
            <person name="Banfield J.F."/>
        </authorList>
    </citation>
    <scope>NUCLEOTIDE SEQUENCE [LARGE SCALE GENOMIC DNA]</scope>
</reference>
<evidence type="ECO:0000313" key="2">
    <source>
        <dbReference type="Proteomes" id="UP000177905"/>
    </source>
</evidence>
<dbReference type="AlphaFoldDB" id="A0A1F4S8E4"/>
<proteinExistence type="predicted"/>
<comment type="caution">
    <text evidence="1">The sequence shown here is derived from an EMBL/GenBank/DDBJ whole genome shotgun (WGS) entry which is preliminary data.</text>
</comment>
<protein>
    <submittedName>
        <fullName evidence="1">Uncharacterized protein</fullName>
    </submittedName>
</protein>
<name>A0A1F4S8E4_UNCSA</name>
<organism evidence="1 2">
    <name type="scientific">candidate division WOR-1 bacterium RIFOXYB2_FULL_36_35</name>
    <dbReference type="NCBI Taxonomy" id="1802578"/>
    <lineage>
        <taxon>Bacteria</taxon>
        <taxon>Bacillati</taxon>
        <taxon>Saganbacteria</taxon>
    </lineage>
</organism>
<sequence>MKNKFLLASRRSFLSLRDSFKDYFKWETEKTGKTPWRKKVLLESQKGSSSVNNFMVSDSYCPSLVRDGIERPMNFATFVGLPGRIERHYFSELYVGNERIVLKVIIKKGEAKLIAYGIEGKVLLESYLDENKSYRLKIGEILFSLSSLYSEYSTNEENSFFSVTPCYIEGLYKIAPPPETEEPFFIFGVHGDKSGYFSKRIASSFEAKGGVFSFGIAGLGFQIFCENLRNGKYDVDFVMIEDIPFGSFYFRRRTFFLKGLDVDARNCLQFCFAGEKILLFASSEKNVLVDDIYDNQLTPIS</sequence>